<sequence length="372" mass="40244">MVIEDQEGEILRTIKSRESSQNAGKLAPFSRSSSRDHRNSSLLSRRNSNDSQGSSSKSLGSLKRAISGIAMAKSKGNGDKVELAGHDNSMDPAVYAESKIHELVHHSGPTQKAHIGSLGSPTAEKYPLPQHQPKSKLPRLSKSRRATSGSGPGMKQRRSHKFHGYRLDDDIIVENEEGEIVGRYRVNVKKRPANEGSSSSNNNSSVSGSGRSQSNKDNTLAKALSLIGMKSRKHPQSSSSAQQQQPPHQQYHTLDDVSEEYDTNSSHSSGYHYGGDLEKNPMSNDAIVPEEIGSGGGSGKRFESKLKGFLSADPKKIHVDAPETTDDEDEYYSDDDESDVSGSGAAAAVIPGESEFQRAKRLAAQKNSSDEE</sequence>
<name>A0A9W6Z2T3_AMBMO</name>
<dbReference type="EMBL" id="BSXU01002930">
    <property type="protein sequence ID" value="GMG39460.1"/>
    <property type="molecule type" value="Genomic_DNA"/>
</dbReference>
<feature type="compositionally biased region" description="Low complexity" evidence="1">
    <location>
        <begin position="40"/>
        <end position="61"/>
    </location>
</feature>
<feature type="compositionally biased region" description="Low complexity" evidence="1">
    <location>
        <begin position="194"/>
        <end position="215"/>
    </location>
</feature>
<protein>
    <submittedName>
        <fullName evidence="3">Unnamed protein product</fullName>
    </submittedName>
</protein>
<organism evidence="3 4">
    <name type="scientific">Ambrosiozyma monospora</name>
    <name type="common">Yeast</name>
    <name type="synonym">Endomycopsis monosporus</name>
    <dbReference type="NCBI Taxonomy" id="43982"/>
    <lineage>
        <taxon>Eukaryota</taxon>
        <taxon>Fungi</taxon>
        <taxon>Dikarya</taxon>
        <taxon>Ascomycota</taxon>
        <taxon>Saccharomycotina</taxon>
        <taxon>Pichiomycetes</taxon>
        <taxon>Pichiales</taxon>
        <taxon>Pichiaceae</taxon>
        <taxon>Ambrosiozyma</taxon>
    </lineage>
</organism>
<feature type="compositionally biased region" description="Acidic residues" evidence="1">
    <location>
        <begin position="323"/>
        <end position="339"/>
    </location>
</feature>
<feature type="compositionally biased region" description="Low complexity" evidence="1">
    <location>
        <begin position="236"/>
        <end position="250"/>
    </location>
</feature>
<comment type="caution">
    <text evidence="3">The sequence shown here is derived from an EMBL/GenBank/DDBJ whole genome shotgun (WGS) entry which is preliminary data.</text>
</comment>
<keyword evidence="4" id="KW-1185">Reference proteome</keyword>
<evidence type="ECO:0000259" key="2">
    <source>
        <dbReference type="Pfam" id="PF08619"/>
    </source>
</evidence>
<feature type="domain" description="Alkali metal cation/H+ antiporter Nha1 C-terminal" evidence="2">
    <location>
        <begin position="1"/>
        <end position="256"/>
    </location>
</feature>
<feature type="compositionally biased region" description="Acidic residues" evidence="1">
    <location>
        <begin position="170"/>
        <end position="179"/>
    </location>
</feature>
<feature type="compositionally biased region" description="Basic and acidic residues" evidence="1">
    <location>
        <begin position="9"/>
        <end position="18"/>
    </location>
</feature>
<evidence type="ECO:0000313" key="4">
    <source>
        <dbReference type="Proteomes" id="UP001165063"/>
    </source>
</evidence>
<evidence type="ECO:0000313" key="3">
    <source>
        <dbReference type="EMBL" id="GMG39460.1"/>
    </source>
</evidence>
<accession>A0A9W6Z2T3</accession>
<gene>
    <name evidence="3" type="ORF">Amon01_000537100</name>
</gene>
<feature type="region of interest" description="Disordered" evidence="1">
    <location>
        <begin position="1"/>
        <end position="61"/>
    </location>
</feature>
<proteinExistence type="predicted"/>
<feature type="region of interest" description="Disordered" evidence="1">
    <location>
        <begin position="104"/>
        <end position="372"/>
    </location>
</feature>
<feature type="compositionally biased region" description="Basic residues" evidence="1">
    <location>
        <begin position="133"/>
        <end position="145"/>
    </location>
</feature>
<dbReference type="GO" id="GO:0015385">
    <property type="term" value="F:sodium:proton antiporter activity"/>
    <property type="evidence" value="ECO:0007669"/>
    <property type="project" value="InterPro"/>
</dbReference>
<dbReference type="Proteomes" id="UP001165063">
    <property type="component" value="Unassembled WGS sequence"/>
</dbReference>
<evidence type="ECO:0000256" key="1">
    <source>
        <dbReference type="SAM" id="MobiDB-lite"/>
    </source>
</evidence>
<reference evidence="3" key="1">
    <citation type="submission" date="2023-04" db="EMBL/GenBank/DDBJ databases">
        <title>Ambrosiozyma monospora NBRC 1965.</title>
        <authorList>
            <person name="Ichikawa N."/>
            <person name="Sato H."/>
            <person name="Tonouchi N."/>
        </authorList>
    </citation>
    <scope>NUCLEOTIDE SEQUENCE</scope>
    <source>
        <strain evidence="3">NBRC 1965</strain>
    </source>
</reference>
<dbReference type="InterPro" id="IPR013928">
    <property type="entry name" value="Cation/H_antiporter_C"/>
</dbReference>
<dbReference type="Pfam" id="PF08619">
    <property type="entry name" value="Nha1_C"/>
    <property type="match status" value="1"/>
</dbReference>
<feature type="compositionally biased region" description="Low complexity" evidence="1">
    <location>
        <begin position="340"/>
        <end position="349"/>
    </location>
</feature>
<dbReference type="GO" id="GO:0016020">
    <property type="term" value="C:membrane"/>
    <property type="evidence" value="ECO:0007669"/>
    <property type="project" value="InterPro"/>
</dbReference>
<dbReference type="AlphaFoldDB" id="A0A9W6Z2T3"/>
<feature type="compositionally biased region" description="Basic residues" evidence="1">
    <location>
        <begin position="155"/>
        <end position="164"/>
    </location>
</feature>